<name>A0A5C5Z0J2_9BACT</name>
<dbReference type="PANTHER" id="PTHR40094">
    <property type="entry name" value="ALPHA-2-MACROGLOBULIN HOMOLOG"/>
    <property type="match status" value="1"/>
</dbReference>
<evidence type="ECO:0000256" key="2">
    <source>
        <dbReference type="SAM" id="SignalP"/>
    </source>
</evidence>
<evidence type="ECO:0000259" key="3">
    <source>
        <dbReference type="SMART" id="SM01360"/>
    </source>
</evidence>
<dbReference type="SUPFAM" id="SSF48239">
    <property type="entry name" value="Terpenoid cyclases/Protein prenyltransferases"/>
    <property type="match status" value="1"/>
</dbReference>
<dbReference type="Gene3D" id="2.60.40.1930">
    <property type="match status" value="1"/>
</dbReference>
<dbReference type="Pfam" id="PF01835">
    <property type="entry name" value="MG2"/>
    <property type="match status" value="1"/>
</dbReference>
<protein>
    <submittedName>
        <fullName evidence="4">MG2 domain protein</fullName>
    </submittedName>
</protein>
<dbReference type="SMART" id="SM01360">
    <property type="entry name" value="A2M"/>
    <property type="match status" value="1"/>
</dbReference>
<dbReference type="GO" id="GO:0004866">
    <property type="term" value="F:endopeptidase inhibitor activity"/>
    <property type="evidence" value="ECO:0007669"/>
    <property type="project" value="InterPro"/>
</dbReference>
<dbReference type="Pfam" id="PF00207">
    <property type="entry name" value="A2M"/>
    <property type="match status" value="1"/>
</dbReference>
<feature type="signal peptide" evidence="2">
    <location>
        <begin position="1"/>
        <end position="20"/>
    </location>
</feature>
<keyword evidence="5" id="KW-1185">Reference proteome</keyword>
<dbReference type="EMBL" id="SJPJ01000001">
    <property type="protein sequence ID" value="TWT80819.1"/>
    <property type="molecule type" value="Genomic_DNA"/>
</dbReference>
<dbReference type="InterPro" id="IPR041246">
    <property type="entry name" value="Bact_MG10"/>
</dbReference>
<proteinExistence type="inferred from homology"/>
<dbReference type="PANTHER" id="PTHR40094:SF1">
    <property type="entry name" value="UBIQUITIN DOMAIN-CONTAINING PROTEIN"/>
    <property type="match status" value="1"/>
</dbReference>
<dbReference type="InterPro" id="IPR001599">
    <property type="entry name" value="Macroglobln_a2"/>
</dbReference>
<organism evidence="4 5">
    <name type="scientific">Novipirellula herctigrandis</name>
    <dbReference type="NCBI Taxonomy" id="2527986"/>
    <lineage>
        <taxon>Bacteria</taxon>
        <taxon>Pseudomonadati</taxon>
        <taxon>Planctomycetota</taxon>
        <taxon>Planctomycetia</taxon>
        <taxon>Pirellulales</taxon>
        <taxon>Pirellulaceae</taxon>
        <taxon>Novipirellula</taxon>
    </lineage>
</organism>
<comment type="similarity">
    <text evidence="1">Belongs to the protease inhibitor I39 (alpha-2-macroglobulin) family. Bacterial alpha-2-macroglobulin subfamily.</text>
</comment>
<comment type="caution">
    <text evidence="4">The sequence shown here is derived from an EMBL/GenBank/DDBJ whole genome shotgun (WGS) entry which is preliminary data.</text>
</comment>
<sequence length="2000" mass="226298" precursor="true">MIKLSIRNIFLSVTFLCAFASWLIAQSPAENATWQEVQQAIHQGLPKTAIEKLEPIITNAKNEKNYAEAIKAIAMKVAMEGTIQGNQAEEKIVRLETEIEESPAEMKPMMEAVLANWYWHYFRQNNWRFMQRTQTAEPISDDITTWDLSRILAEISLHFDKALENADVLKQTPIGQYDALLEKGNSPDSYRPTLWDFVVYDALDFYQSAEQAGAKSQDAFELEASSPIFGRVDDLLAWEPNTDDNDSPTLKAIQLYQQLLTFHKNDDDKSALLDADLARLVFGNNQAVGEEKTTRFKVALKRFAEEHADHEISTRALHELATLVHREKDYVEAKKIAEVGLNRHPNSIGANRCYNLIRQIEAPSASADTERVWNNPWPTINVRYRNIEKVHLRLVPFDFEEYARSNRWQPTAFNQEERSKLLRVTPVKQWSADLPKTADYKETVEQLPVPKDVPSGSYFLIASHREDFSDDDNQVSMTEVWVSKLALVLRNAYSIDYIEGFVLDAKSGMPKANATVRMWTRIRGNKRVGLPNLRTDANGVFRFDGDGRGGVLFHVSADGETLSSKDNISTYRNRDSETTVEQTRFFTDRSIYRPGQTIRYKGICLRFNQKRNNYQTISNRNVVVVFSDANNKEIERVSLRTNDYGSFSGSVTAPRDRLMGQMFLRVDGKPPGQTAIRVEEYKRPKFKVTLNPPSEAAKLNGDVKLQGNATAYTGAAIDDSLVSYRIVREVRYPIWWGWSTGRFWFPDRTQGNQEIAHGTVRTNTNGSFDIEFVAKPDLSVPTESEPTFMYTVYADVTDSAGETRSDQMTVNVGYTALAATMNVDDWLTPKEPIKLSITTKSLDGQGQSAKGTVKVYELKQPNTVARPPLAGNGHWPLGHAADGDKDMSDPNAWELGDEVATEAFETDGAGNATLNVKLDAGVYRATLETRDRFGKEVTALLPIQVLDPDAKKLNIRIPNLAVAQDNSLEPGETLQMIWGTGYETARAYVEIEHRGKILKSYWTKPKTTQVLIEQPVDESMRGGFTVRTTMVRENRAYFNTQFIEVPWTNKQLKIEWEHFVSKLDPAAKETWTAIITGTDAKKMAAEMVATLYDASLDAFQPHQWQRDFGVFYRDGSNLHSMFQNSRQTLQAFIHGWRIDSRNGSLTYRHFPNQIKNNQWGYQLRRGMMMKGAAGYASNAAPAPMMEVAFAEGEPMAMAAAAPMGGADALHQEAAEEDASLTAENGTPDVDLENVSARTNLNETAFFFPHLLASDDGTVRMQFTMPEALTEWKFLGFAHDNELRSGLLTGTTVTAKDLMVQPNPPRFVREGDMIEFTVKVVNQSATAQTGQVRLSFSDAKSGDSVDRELSNAILDQSFDIPSGQSQTLSWKIEVPEGMGFLTYKAVGSTGKLSDGEEGYLPVLSQRILVTESIPLPIRGKQTKEFTFDKLLQSGDSDTIRHQALTLQMTSNPSWYAVMALPYLMEYPHQCSEQTFNRLYANALARHIANSDPKIERIFELWRGTPALDSPLEKNEELKSVMLEETPWVRQAENESQARRNIGILFDQNRLDDETNRALFKLTELQLENGAWPWFPGGPGNDYITLYITTGFGRMRHLGVDVDVASAIRSLTRLDTWVTDRYKDIKPATRDNNHLSTTIAFYLYGRSFFLKDQPIAAEHREAINYWLGQTKQYWLDLSHRQSQAHLAIASKRFGDLDTAQAIMRSIKERSVSDEEMGMFWRENELSWWWYRAPIETQAMMIEAFDEVMDDRQAVEDCKVWLLKQKQTRDWKTTKATADAVYSLLLRGSDLLASDELVQVDLGGKTIEPVDVEAGTGFYQGRFSKTEIKPEMGNVTMRKLDEGVAWGSLHWQYLEDIAKVTPHDATPLKLEKKLFVKKNTADGPTLVAVDGPVSVGDELVVRIVLRTDRDMEYVHMKDHRGSGTEPVNVLSHYKYQDGLGYYESTRDTATHFFMDYLPKGTYVFEYSTRVQLRGEYQTGLATIQCMYAPEFNSHSESLGIVVD</sequence>
<dbReference type="Proteomes" id="UP000315010">
    <property type="component" value="Unassembled WGS sequence"/>
</dbReference>
<dbReference type="Pfam" id="PF17973">
    <property type="entry name" value="bMG10"/>
    <property type="match status" value="1"/>
</dbReference>
<dbReference type="InterPro" id="IPR008930">
    <property type="entry name" value="Terpenoid_cyclase/PrenylTrfase"/>
</dbReference>
<dbReference type="Gene3D" id="1.50.10.20">
    <property type="match status" value="1"/>
</dbReference>
<feature type="chain" id="PRO_5022925825" evidence="2">
    <location>
        <begin position="21"/>
        <end position="2000"/>
    </location>
</feature>
<dbReference type="RefSeq" id="WP_419194155.1">
    <property type="nucleotide sequence ID" value="NZ_SJPJ01000001.1"/>
</dbReference>
<dbReference type="InterPro" id="IPR051802">
    <property type="entry name" value="YfhM-like"/>
</dbReference>
<accession>A0A5C5Z0J2</accession>
<evidence type="ECO:0000313" key="5">
    <source>
        <dbReference type="Proteomes" id="UP000315010"/>
    </source>
</evidence>
<dbReference type="InterPro" id="IPR013783">
    <property type="entry name" value="Ig-like_fold"/>
</dbReference>
<keyword evidence="2" id="KW-0732">Signal</keyword>
<evidence type="ECO:0000313" key="4">
    <source>
        <dbReference type="EMBL" id="TWT80819.1"/>
    </source>
</evidence>
<reference evidence="4 5" key="1">
    <citation type="submission" date="2019-02" db="EMBL/GenBank/DDBJ databases">
        <title>Deep-cultivation of Planctomycetes and their phenomic and genomic characterization uncovers novel biology.</title>
        <authorList>
            <person name="Wiegand S."/>
            <person name="Jogler M."/>
            <person name="Boedeker C."/>
            <person name="Pinto D."/>
            <person name="Vollmers J."/>
            <person name="Rivas-Marin E."/>
            <person name="Kohn T."/>
            <person name="Peeters S.H."/>
            <person name="Heuer A."/>
            <person name="Rast P."/>
            <person name="Oberbeckmann S."/>
            <person name="Bunk B."/>
            <person name="Jeske O."/>
            <person name="Meyerdierks A."/>
            <person name="Storesund J.E."/>
            <person name="Kallscheuer N."/>
            <person name="Luecker S."/>
            <person name="Lage O.M."/>
            <person name="Pohl T."/>
            <person name="Merkel B.J."/>
            <person name="Hornburger P."/>
            <person name="Mueller R.-W."/>
            <person name="Bruemmer F."/>
            <person name="Labrenz M."/>
            <person name="Spormann A.M."/>
            <person name="Op Den Camp H."/>
            <person name="Overmann J."/>
            <person name="Amann R."/>
            <person name="Jetten M.S.M."/>
            <person name="Mascher T."/>
            <person name="Medema M.H."/>
            <person name="Devos D.P."/>
            <person name="Kaster A.-K."/>
            <person name="Ovreas L."/>
            <person name="Rohde M."/>
            <person name="Galperin M.Y."/>
            <person name="Jogler C."/>
        </authorList>
    </citation>
    <scope>NUCLEOTIDE SEQUENCE [LARGE SCALE GENOMIC DNA]</scope>
    <source>
        <strain evidence="4 5">CA13</strain>
    </source>
</reference>
<evidence type="ECO:0000256" key="1">
    <source>
        <dbReference type="ARBA" id="ARBA00010556"/>
    </source>
</evidence>
<gene>
    <name evidence="4" type="ORF">CA13_22650</name>
</gene>
<dbReference type="Gene3D" id="2.60.40.10">
    <property type="entry name" value="Immunoglobulins"/>
    <property type="match status" value="1"/>
</dbReference>
<feature type="domain" description="Alpha-2-macroglobulin" evidence="3">
    <location>
        <begin position="1243"/>
        <end position="1333"/>
    </location>
</feature>
<dbReference type="InterPro" id="IPR002890">
    <property type="entry name" value="MG2"/>
</dbReference>